<comment type="caution">
    <text evidence="3">The sequence shown here is derived from an EMBL/GenBank/DDBJ whole genome shotgun (WGS) entry which is preliminary data.</text>
</comment>
<keyword evidence="2" id="KW-0732">Signal</keyword>
<sequence>MVGLCCELLLNSVVLFWPSQKVVSGTVDGGAAGTPSSVLVRNSSYGVVVFGFCLFQAWMGSFGRRQRYVSVFGGKVFGAAPVALGLGGFGGGVPPTGYWFCLDFVQQVLDEWVAPAFRSFQRFLFVPAVFLLLRRCLGVMVSSLQWWLLF</sequence>
<protein>
    <submittedName>
        <fullName evidence="3">Uncharacterized protein</fullName>
    </submittedName>
</protein>
<keyword evidence="4" id="KW-1185">Reference proteome</keyword>
<reference evidence="3 4" key="1">
    <citation type="journal article" date="2018" name="Front. Plant Sci.">
        <title>Red Clover (Trifolium pratense) and Zigzag Clover (T. medium) - A Picture of Genomic Similarities and Differences.</title>
        <authorList>
            <person name="Dluhosova J."/>
            <person name="Istvanek J."/>
            <person name="Nedelnik J."/>
            <person name="Repkova J."/>
        </authorList>
    </citation>
    <scope>NUCLEOTIDE SEQUENCE [LARGE SCALE GENOMIC DNA]</scope>
    <source>
        <strain evidence="4">cv. 10/8</strain>
        <tissue evidence="3">Leaf</tissue>
    </source>
</reference>
<name>A0A392NVE9_9FABA</name>
<keyword evidence="1" id="KW-0472">Membrane</keyword>
<keyword evidence="1" id="KW-0812">Transmembrane</keyword>
<dbReference type="Proteomes" id="UP000265520">
    <property type="component" value="Unassembled WGS sequence"/>
</dbReference>
<evidence type="ECO:0000313" key="3">
    <source>
        <dbReference type="EMBL" id="MCI03086.1"/>
    </source>
</evidence>
<evidence type="ECO:0000313" key="4">
    <source>
        <dbReference type="Proteomes" id="UP000265520"/>
    </source>
</evidence>
<feature type="signal peptide" evidence="2">
    <location>
        <begin position="1"/>
        <end position="24"/>
    </location>
</feature>
<feature type="chain" id="PRO_5017385797" evidence="2">
    <location>
        <begin position="25"/>
        <end position="150"/>
    </location>
</feature>
<feature type="non-terminal residue" evidence="3">
    <location>
        <position position="150"/>
    </location>
</feature>
<feature type="transmembrane region" description="Helical" evidence="1">
    <location>
        <begin position="44"/>
        <end position="62"/>
    </location>
</feature>
<dbReference type="AlphaFoldDB" id="A0A392NVE9"/>
<proteinExistence type="predicted"/>
<gene>
    <name evidence="3" type="ORF">A2U01_0024121</name>
</gene>
<feature type="transmembrane region" description="Helical" evidence="1">
    <location>
        <begin position="123"/>
        <end position="148"/>
    </location>
</feature>
<evidence type="ECO:0000256" key="2">
    <source>
        <dbReference type="SAM" id="SignalP"/>
    </source>
</evidence>
<dbReference type="EMBL" id="LXQA010051157">
    <property type="protein sequence ID" value="MCI03086.1"/>
    <property type="molecule type" value="Genomic_DNA"/>
</dbReference>
<evidence type="ECO:0000256" key="1">
    <source>
        <dbReference type="SAM" id="Phobius"/>
    </source>
</evidence>
<organism evidence="3 4">
    <name type="scientific">Trifolium medium</name>
    <dbReference type="NCBI Taxonomy" id="97028"/>
    <lineage>
        <taxon>Eukaryota</taxon>
        <taxon>Viridiplantae</taxon>
        <taxon>Streptophyta</taxon>
        <taxon>Embryophyta</taxon>
        <taxon>Tracheophyta</taxon>
        <taxon>Spermatophyta</taxon>
        <taxon>Magnoliopsida</taxon>
        <taxon>eudicotyledons</taxon>
        <taxon>Gunneridae</taxon>
        <taxon>Pentapetalae</taxon>
        <taxon>rosids</taxon>
        <taxon>fabids</taxon>
        <taxon>Fabales</taxon>
        <taxon>Fabaceae</taxon>
        <taxon>Papilionoideae</taxon>
        <taxon>50 kb inversion clade</taxon>
        <taxon>NPAAA clade</taxon>
        <taxon>Hologalegina</taxon>
        <taxon>IRL clade</taxon>
        <taxon>Trifolieae</taxon>
        <taxon>Trifolium</taxon>
    </lineage>
</organism>
<keyword evidence="1" id="KW-1133">Transmembrane helix</keyword>
<accession>A0A392NVE9</accession>